<feature type="region of interest" description="Disordered" evidence="1">
    <location>
        <begin position="1"/>
        <end position="79"/>
    </location>
</feature>
<dbReference type="Proteomes" id="UP000269221">
    <property type="component" value="Unassembled WGS sequence"/>
</dbReference>
<name>A0A3M0JP86_HIRRU</name>
<accession>A0A3M0JP86</accession>
<proteinExistence type="predicted"/>
<protein>
    <submittedName>
        <fullName evidence="2">Uncharacterized protein</fullName>
    </submittedName>
</protein>
<comment type="caution">
    <text evidence="2">The sequence shown here is derived from an EMBL/GenBank/DDBJ whole genome shotgun (WGS) entry which is preliminary data.</text>
</comment>
<evidence type="ECO:0000313" key="2">
    <source>
        <dbReference type="EMBL" id="RMC02838.1"/>
    </source>
</evidence>
<evidence type="ECO:0000256" key="1">
    <source>
        <dbReference type="SAM" id="MobiDB-lite"/>
    </source>
</evidence>
<gene>
    <name evidence="2" type="ORF">DUI87_20029</name>
</gene>
<dbReference type="AlphaFoldDB" id="A0A3M0JP86"/>
<dbReference type="EMBL" id="QRBI01000131">
    <property type="protein sequence ID" value="RMC02838.1"/>
    <property type="molecule type" value="Genomic_DNA"/>
</dbReference>
<keyword evidence="3" id="KW-1185">Reference proteome</keyword>
<organism evidence="2 3">
    <name type="scientific">Hirundo rustica rustica</name>
    <dbReference type="NCBI Taxonomy" id="333673"/>
    <lineage>
        <taxon>Eukaryota</taxon>
        <taxon>Metazoa</taxon>
        <taxon>Chordata</taxon>
        <taxon>Craniata</taxon>
        <taxon>Vertebrata</taxon>
        <taxon>Euteleostomi</taxon>
        <taxon>Archelosauria</taxon>
        <taxon>Archosauria</taxon>
        <taxon>Dinosauria</taxon>
        <taxon>Saurischia</taxon>
        <taxon>Theropoda</taxon>
        <taxon>Coelurosauria</taxon>
        <taxon>Aves</taxon>
        <taxon>Neognathae</taxon>
        <taxon>Neoaves</taxon>
        <taxon>Telluraves</taxon>
        <taxon>Australaves</taxon>
        <taxon>Passeriformes</taxon>
        <taxon>Sylvioidea</taxon>
        <taxon>Hirundinidae</taxon>
        <taxon>Hirundo</taxon>
    </lineage>
</organism>
<sequence length="125" mass="13449">MPLKMHMPLAKPGPTGDDGNTSVIPYLRRKSSQSRHSSFPSQRREGSETMQGKPHGDTKASGEVGRGGSPGARAKVPLQAVVKTTVKHGSLELHRGWGSTGDAENHSQPMGELLMVEGVDAWRRL</sequence>
<reference evidence="2 3" key="1">
    <citation type="submission" date="2018-07" db="EMBL/GenBank/DDBJ databases">
        <title>A high quality draft genome assembly of the barn swallow (H. rustica rustica).</title>
        <authorList>
            <person name="Formenti G."/>
            <person name="Chiara M."/>
            <person name="Poveda L."/>
            <person name="Francoijs K.-J."/>
            <person name="Bonisoli-Alquati A."/>
            <person name="Canova L."/>
            <person name="Gianfranceschi L."/>
            <person name="Horner D.S."/>
            <person name="Saino N."/>
        </authorList>
    </citation>
    <scope>NUCLEOTIDE SEQUENCE [LARGE SCALE GENOMIC DNA]</scope>
    <source>
        <strain evidence="2">Chelidonia</strain>
        <tissue evidence="2">Blood</tissue>
    </source>
</reference>
<evidence type="ECO:0000313" key="3">
    <source>
        <dbReference type="Proteomes" id="UP000269221"/>
    </source>
</evidence>